<dbReference type="GO" id="GO:0016020">
    <property type="term" value="C:membrane"/>
    <property type="evidence" value="ECO:0007669"/>
    <property type="project" value="UniProtKB-SubCell"/>
</dbReference>
<dbReference type="InterPro" id="IPR020980">
    <property type="entry name" value="Membrane_HflK_N"/>
</dbReference>
<dbReference type="SUPFAM" id="SSF117892">
    <property type="entry name" value="Band 7/SPFH domain"/>
    <property type="match status" value="1"/>
</dbReference>
<evidence type="ECO:0000256" key="5">
    <source>
        <dbReference type="ARBA" id="ARBA00023136"/>
    </source>
</evidence>
<evidence type="ECO:0000256" key="6">
    <source>
        <dbReference type="RuleBase" id="RU364113"/>
    </source>
</evidence>
<dbReference type="NCBIfam" id="TIGR01933">
    <property type="entry name" value="hflK"/>
    <property type="match status" value="1"/>
</dbReference>
<dbReference type="Pfam" id="PF12221">
    <property type="entry name" value="HflK_N"/>
    <property type="match status" value="1"/>
</dbReference>
<dbReference type="Gene3D" id="3.30.479.30">
    <property type="entry name" value="Band 7 domain"/>
    <property type="match status" value="1"/>
</dbReference>
<dbReference type="GO" id="GO:0008233">
    <property type="term" value="F:peptidase activity"/>
    <property type="evidence" value="ECO:0007669"/>
    <property type="project" value="UniProtKB-KW"/>
</dbReference>
<reference evidence="10" key="1">
    <citation type="submission" date="2023-02" db="EMBL/GenBank/DDBJ databases">
        <title>Tahibacter soli sp. nov. isolated from soil.</title>
        <authorList>
            <person name="Baek J.H."/>
            <person name="Lee J.K."/>
            <person name="Choi D.G."/>
            <person name="Jeon C.O."/>
        </authorList>
    </citation>
    <scope>NUCLEOTIDE SEQUENCE</scope>
    <source>
        <strain evidence="10">BL</strain>
    </source>
</reference>
<evidence type="ECO:0000256" key="3">
    <source>
        <dbReference type="ARBA" id="ARBA00022692"/>
    </source>
</evidence>
<evidence type="ECO:0000256" key="4">
    <source>
        <dbReference type="ARBA" id="ARBA00022989"/>
    </source>
</evidence>
<evidence type="ECO:0000256" key="1">
    <source>
        <dbReference type="ARBA" id="ARBA00004167"/>
    </source>
</evidence>
<evidence type="ECO:0000259" key="9">
    <source>
        <dbReference type="SMART" id="SM00244"/>
    </source>
</evidence>
<keyword evidence="5 6" id="KW-0472">Membrane</keyword>
<dbReference type="Pfam" id="PF01145">
    <property type="entry name" value="Band_7"/>
    <property type="match status" value="1"/>
</dbReference>
<feature type="domain" description="Band 7" evidence="9">
    <location>
        <begin position="68"/>
        <end position="229"/>
    </location>
</feature>
<sequence length="362" mass="39974">MAWNEPGKRDPWRGNQKGPDLDETLRRLKERFGGLFGGGGSDSGSSSGGSGGFAIVVIALVLAWVALDSWSVINAREVGVVQRFGQKTRVLPPGFNLKWPRPIETVTKVEITKIRALEDKVRMLTMDENIVEISFNVQYQVGDAEKYLFRVKEPEATLKQAAESAVRQVIGGSEMDTILSGQGSELVSETKKVLQETLESYETGLLVTEVNFQVVAPPHEVKEAFDDVTNARENKQQIENEAQAYANQVIPEARGQAARIKAQAEGFRAERIAIAQGEAERFNLLVAQYKASPELMRRRLYLETMQQVLADSVKVLDGSNGRNILNLPLDRFNTPTGTLQPGTGVLLQALPDDARAKREIAR</sequence>
<dbReference type="EMBL" id="JAOVZO020000003">
    <property type="protein sequence ID" value="MDC8012116.1"/>
    <property type="molecule type" value="Genomic_DNA"/>
</dbReference>
<feature type="compositionally biased region" description="Basic and acidic residues" evidence="8">
    <location>
        <begin position="1"/>
        <end position="12"/>
    </location>
</feature>
<organism evidence="10 11">
    <name type="scientific">Tahibacter soli</name>
    <dbReference type="NCBI Taxonomy" id="2983605"/>
    <lineage>
        <taxon>Bacteria</taxon>
        <taxon>Pseudomonadati</taxon>
        <taxon>Pseudomonadota</taxon>
        <taxon>Gammaproteobacteria</taxon>
        <taxon>Lysobacterales</taxon>
        <taxon>Rhodanobacteraceae</taxon>
        <taxon>Tahibacter</taxon>
    </lineage>
</organism>
<evidence type="ECO:0000313" key="10">
    <source>
        <dbReference type="EMBL" id="MDC8012116.1"/>
    </source>
</evidence>
<dbReference type="CDD" id="cd03404">
    <property type="entry name" value="SPFH_HflK"/>
    <property type="match status" value="1"/>
</dbReference>
<comment type="caution">
    <text evidence="10">The sequence shown here is derived from an EMBL/GenBank/DDBJ whole genome shotgun (WGS) entry which is preliminary data.</text>
</comment>
<keyword evidence="10" id="KW-0378">Hydrolase</keyword>
<dbReference type="RefSeq" id="WP_263543371.1">
    <property type="nucleotide sequence ID" value="NZ_JAOVZO020000003.1"/>
</dbReference>
<gene>
    <name evidence="10" type="primary">hflK</name>
    <name evidence="10" type="ORF">OD750_006100</name>
</gene>
<evidence type="ECO:0000313" key="11">
    <source>
        <dbReference type="Proteomes" id="UP001139971"/>
    </source>
</evidence>
<feature type="coiled-coil region" evidence="7">
    <location>
        <begin position="221"/>
        <end position="248"/>
    </location>
</feature>
<feature type="transmembrane region" description="Helical" evidence="6">
    <location>
        <begin position="49"/>
        <end position="67"/>
    </location>
</feature>
<keyword evidence="10" id="KW-0645">Protease</keyword>
<dbReference type="PANTHER" id="PTHR43327:SF2">
    <property type="entry name" value="MODULATOR OF FTSH PROTEASE HFLK"/>
    <property type="match status" value="1"/>
</dbReference>
<evidence type="ECO:0000256" key="8">
    <source>
        <dbReference type="SAM" id="MobiDB-lite"/>
    </source>
</evidence>
<keyword evidence="4 6" id="KW-1133">Transmembrane helix</keyword>
<keyword evidence="7" id="KW-0175">Coiled coil</keyword>
<evidence type="ECO:0000256" key="2">
    <source>
        <dbReference type="ARBA" id="ARBA00006971"/>
    </source>
</evidence>
<keyword evidence="11" id="KW-1185">Reference proteome</keyword>
<dbReference type="AlphaFoldDB" id="A0A9X4BGX8"/>
<dbReference type="InterPro" id="IPR050710">
    <property type="entry name" value="Band7/mec-2_domain"/>
</dbReference>
<proteinExistence type="inferred from homology"/>
<feature type="region of interest" description="Disordered" evidence="8">
    <location>
        <begin position="1"/>
        <end position="20"/>
    </location>
</feature>
<comment type="subcellular location">
    <subcellularLocation>
        <location evidence="1">Membrane</location>
        <topology evidence="1">Single-pass membrane protein</topology>
    </subcellularLocation>
</comment>
<comment type="subunit">
    <text evidence="6">HflC and HflK may interact to form a multimeric complex.</text>
</comment>
<dbReference type="InterPro" id="IPR036013">
    <property type="entry name" value="Band_7/SPFH_dom_sf"/>
</dbReference>
<comment type="similarity">
    <text evidence="2 6">Belongs to the band 7/mec-2 family. HflK subfamily.</text>
</comment>
<accession>A0A9X4BGX8</accession>
<dbReference type="GO" id="GO:0006508">
    <property type="term" value="P:proteolysis"/>
    <property type="evidence" value="ECO:0007669"/>
    <property type="project" value="UniProtKB-KW"/>
</dbReference>
<dbReference type="SMART" id="SM00244">
    <property type="entry name" value="PHB"/>
    <property type="match status" value="1"/>
</dbReference>
<evidence type="ECO:0000256" key="7">
    <source>
        <dbReference type="SAM" id="Coils"/>
    </source>
</evidence>
<name>A0A9X4BGX8_9GAMM</name>
<keyword evidence="3 6" id="KW-0812">Transmembrane</keyword>
<comment type="function">
    <text evidence="6">HflC and HflK could encode or regulate a protease.</text>
</comment>
<dbReference type="Proteomes" id="UP001139971">
    <property type="component" value="Unassembled WGS sequence"/>
</dbReference>
<dbReference type="PANTHER" id="PTHR43327">
    <property type="entry name" value="STOMATIN-LIKE PROTEIN 2, MITOCHONDRIAL"/>
    <property type="match status" value="1"/>
</dbReference>
<dbReference type="InterPro" id="IPR001107">
    <property type="entry name" value="Band_7"/>
</dbReference>
<protein>
    <recommendedName>
        <fullName evidence="6">Protein HflK</fullName>
    </recommendedName>
</protein>
<dbReference type="InterPro" id="IPR010201">
    <property type="entry name" value="HflK"/>
</dbReference>